<feature type="compositionally biased region" description="Low complexity" evidence="1">
    <location>
        <begin position="34"/>
        <end position="44"/>
    </location>
</feature>
<feature type="non-terminal residue" evidence="2">
    <location>
        <position position="129"/>
    </location>
</feature>
<feature type="non-terminal residue" evidence="2">
    <location>
        <position position="1"/>
    </location>
</feature>
<evidence type="ECO:0000256" key="1">
    <source>
        <dbReference type="SAM" id="MobiDB-lite"/>
    </source>
</evidence>
<reference evidence="2" key="1">
    <citation type="submission" date="2020-02" db="EMBL/GenBank/DDBJ databases">
        <authorList>
            <person name="Meier V. D."/>
        </authorList>
    </citation>
    <scope>NUCLEOTIDE SEQUENCE</scope>
    <source>
        <strain evidence="2">AVDCRST_MAG05</strain>
    </source>
</reference>
<evidence type="ECO:0000313" key="2">
    <source>
        <dbReference type="EMBL" id="CAA9532025.1"/>
    </source>
</evidence>
<dbReference type="AlphaFoldDB" id="A0A6J4TTR0"/>
<accession>A0A6J4TTR0</accession>
<gene>
    <name evidence="2" type="ORF">AVDCRST_MAG05-4513</name>
</gene>
<feature type="region of interest" description="Disordered" evidence="1">
    <location>
        <begin position="34"/>
        <end position="71"/>
    </location>
</feature>
<feature type="region of interest" description="Disordered" evidence="1">
    <location>
        <begin position="95"/>
        <end position="129"/>
    </location>
</feature>
<sequence length="129" mass="13190">AAPARGHLPGFGPWRLLHRCGRCGAAVLPRGLRLRAPVAAGRRPAGARRARDGRSSARDGSGPRRVASGGHVLRDLAPASLRGFVAARRRDVADRKASDLGALGGRPQGQGATPAARADAPFSAGVPAL</sequence>
<name>A0A6J4TTR0_9ACTN</name>
<protein>
    <submittedName>
        <fullName evidence="2">Uncharacterized protein</fullName>
    </submittedName>
</protein>
<dbReference type="EMBL" id="CADCVM010000489">
    <property type="protein sequence ID" value="CAA9532025.1"/>
    <property type="molecule type" value="Genomic_DNA"/>
</dbReference>
<organism evidence="2">
    <name type="scientific">uncultured Rubrobacteraceae bacterium</name>
    <dbReference type="NCBI Taxonomy" id="349277"/>
    <lineage>
        <taxon>Bacteria</taxon>
        <taxon>Bacillati</taxon>
        <taxon>Actinomycetota</taxon>
        <taxon>Rubrobacteria</taxon>
        <taxon>Rubrobacterales</taxon>
        <taxon>Rubrobacteraceae</taxon>
        <taxon>environmental samples</taxon>
    </lineage>
</organism>
<proteinExistence type="predicted"/>